<dbReference type="AlphaFoldDB" id="A0A2V4E1T2"/>
<protein>
    <submittedName>
        <fullName evidence="1">Threonine transporter RhtB</fullName>
    </submittedName>
</protein>
<organism evidence="1 2">
    <name type="scientific">Gilliamella apicola</name>
    <dbReference type="NCBI Taxonomy" id="1196095"/>
    <lineage>
        <taxon>Bacteria</taxon>
        <taxon>Pseudomonadati</taxon>
        <taxon>Pseudomonadota</taxon>
        <taxon>Gammaproteobacteria</taxon>
        <taxon>Orbales</taxon>
        <taxon>Orbaceae</taxon>
        <taxon>Gilliamella</taxon>
    </lineage>
</organism>
<dbReference type="EMBL" id="QGLR01000012">
    <property type="protein sequence ID" value="PXZ06503.1"/>
    <property type="molecule type" value="Genomic_DNA"/>
</dbReference>
<evidence type="ECO:0000313" key="1">
    <source>
        <dbReference type="EMBL" id="PXZ06503.1"/>
    </source>
</evidence>
<name>A0A2V4E1T2_9GAMM</name>
<accession>A0A2V4E1T2</accession>
<dbReference type="Proteomes" id="UP000247932">
    <property type="component" value="Unassembled WGS sequence"/>
</dbReference>
<comment type="caution">
    <text evidence="1">The sequence shown here is derived from an EMBL/GenBank/DDBJ whole genome shotgun (WGS) entry which is preliminary data.</text>
</comment>
<gene>
    <name evidence="1" type="ORF">DKK70_11105</name>
</gene>
<sequence length="165" mass="18986">MDKIGIDKNTIDIFNTPFELGMRMVYLLSSMYPSGADLQKLVLLDYAVVYSGDFDGPDSLHTPVPFRGNELYSRRELINIGLHLMITRKLVMAEFNEFGIIYFAGDESRSFIDSIGISYAEKLIDRCLWATNKFGHMNSIELTSFFNENNFRWGAEIEFKRTVLI</sequence>
<evidence type="ECO:0000313" key="2">
    <source>
        <dbReference type="Proteomes" id="UP000247932"/>
    </source>
</evidence>
<keyword evidence="2" id="KW-1185">Reference proteome</keyword>
<reference evidence="1 2" key="1">
    <citation type="submission" date="2018-05" db="EMBL/GenBank/DDBJ databases">
        <title>Reference genomes for bee gut microbiota database.</title>
        <authorList>
            <person name="Ellegaard K.M."/>
        </authorList>
    </citation>
    <scope>NUCLEOTIDE SEQUENCE [LARGE SCALE GENOMIC DNA]</scope>
    <source>
        <strain evidence="1 2">ESL0182</strain>
    </source>
</reference>
<proteinExistence type="predicted"/>
<dbReference type="OrthoDB" id="8662245at2"/>
<dbReference type="InterPro" id="IPR046904">
    <property type="entry name" value="ABC-3C_MC2"/>
</dbReference>
<dbReference type="RefSeq" id="WP_110434051.1">
    <property type="nucleotide sequence ID" value="NZ_QGLR01000012.1"/>
</dbReference>
<dbReference type="Pfam" id="PF20288">
    <property type="entry name" value="MC2"/>
    <property type="match status" value="1"/>
</dbReference>